<organism evidence="14 15">
    <name type="scientific">Drosophila kikkawai</name>
    <name type="common">Fruit fly</name>
    <dbReference type="NCBI Taxonomy" id="30033"/>
    <lineage>
        <taxon>Eukaryota</taxon>
        <taxon>Metazoa</taxon>
        <taxon>Ecdysozoa</taxon>
        <taxon>Arthropoda</taxon>
        <taxon>Hexapoda</taxon>
        <taxon>Insecta</taxon>
        <taxon>Pterygota</taxon>
        <taxon>Neoptera</taxon>
        <taxon>Endopterygota</taxon>
        <taxon>Diptera</taxon>
        <taxon>Brachycera</taxon>
        <taxon>Muscomorpha</taxon>
        <taxon>Ephydroidea</taxon>
        <taxon>Drosophilidae</taxon>
        <taxon>Drosophila</taxon>
        <taxon>Sophophora</taxon>
    </lineage>
</organism>
<keyword evidence="2" id="KW-0963">Cytoplasm</keyword>
<evidence type="ECO:0000256" key="11">
    <source>
        <dbReference type="ARBA" id="ARBA00041557"/>
    </source>
</evidence>
<dbReference type="PANTHER" id="PTHR12442:SF12">
    <property type="entry name" value="DYNEIN AXONEMAL INTERMEDIATE CHAIN 4"/>
    <property type="match status" value="1"/>
</dbReference>
<keyword evidence="4" id="KW-0677">Repeat</keyword>
<dbReference type="Proteomes" id="UP001652661">
    <property type="component" value="Chromosome 3L"/>
</dbReference>
<keyword evidence="3 12" id="KW-0853">WD repeat</keyword>
<evidence type="ECO:0000256" key="6">
    <source>
        <dbReference type="ARBA" id="ARBA00023069"/>
    </source>
</evidence>
<dbReference type="Gene3D" id="2.130.10.10">
    <property type="entry name" value="YVTN repeat-like/Quinoprotein amine dehydrogenase"/>
    <property type="match status" value="2"/>
</dbReference>
<protein>
    <recommendedName>
        <fullName evidence="10">Dynein axonemal intermediate chain 4</fullName>
    </recommendedName>
    <alternativeName>
        <fullName evidence="11">WD repeat-containing protein 78</fullName>
    </alternativeName>
</protein>
<dbReference type="GO" id="GO:0045504">
    <property type="term" value="F:dynein heavy chain binding"/>
    <property type="evidence" value="ECO:0007669"/>
    <property type="project" value="TreeGrafter"/>
</dbReference>
<evidence type="ECO:0000256" key="3">
    <source>
        <dbReference type="ARBA" id="ARBA00022574"/>
    </source>
</evidence>
<evidence type="ECO:0000313" key="14">
    <source>
        <dbReference type="Proteomes" id="UP001652661"/>
    </source>
</evidence>
<dbReference type="GO" id="GO:0005858">
    <property type="term" value="C:axonemal dynein complex"/>
    <property type="evidence" value="ECO:0007669"/>
    <property type="project" value="TreeGrafter"/>
</dbReference>
<feature type="compositionally biased region" description="Low complexity" evidence="13">
    <location>
        <begin position="92"/>
        <end position="107"/>
    </location>
</feature>
<evidence type="ECO:0000256" key="5">
    <source>
        <dbReference type="ARBA" id="ARBA00022846"/>
    </source>
</evidence>
<evidence type="ECO:0000256" key="7">
    <source>
        <dbReference type="ARBA" id="ARBA00023212"/>
    </source>
</evidence>
<reference evidence="15" key="1">
    <citation type="submission" date="2025-08" db="UniProtKB">
        <authorList>
            <consortium name="RefSeq"/>
        </authorList>
    </citation>
    <scope>IDENTIFICATION</scope>
    <source>
        <strain evidence="15">14028-0561.14</strain>
        <tissue evidence="15">Whole fly</tissue>
    </source>
</reference>
<accession>A0A6P4J2Q4</accession>
<keyword evidence="8" id="KW-0966">Cell projection</keyword>
<gene>
    <name evidence="15" type="primary">LOC108079750</name>
</gene>
<name>A0A6P4J2Q4_DROKI</name>
<evidence type="ECO:0000256" key="8">
    <source>
        <dbReference type="ARBA" id="ARBA00023273"/>
    </source>
</evidence>
<dbReference type="InterPro" id="IPR050687">
    <property type="entry name" value="Dynein_IC"/>
</dbReference>
<evidence type="ECO:0000256" key="10">
    <source>
        <dbReference type="ARBA" id="ARBA00040002"/>
    </source>
</evidence>
<dbReference type="SMART" id="SM00320">
    <property type="entry name" value="WD40"/>
    <property type="match status" value="3"/>
</dbReference>
<dbReference type="InterPro" id="IPR036322">
    <property type="entry name" value="WD40_repeat_dom_sf"/>
</dbReference>
<feature type="region of interest" description="Disordered" evidence="13">
    <location>
        <begin position="75"/>
        <end position="107"/>
    </location>
</feature>
<dbReference type="PANTHER" id="PTHR12442">
    <property type="entry name" value="DYNEIN INTERMEDIATE CHAIN"/>
    <property type="match status" value="1"/>
</dbReference>
<evidence type="ECO:0000256" key="9">
    <source>
        <dbReference type="ARBA" id="ARBA00024190"/>
    </source>
</evidence>
<keyword evidence="5" id="KW-0282">Flagellum</keyword>
<dbReference type="InterPro" id="IPR001680">
    <property type="entry name" value="WD40_rpt"/>
</dbReference>
<evidence type="ECO:0000256" key="2">
    <source>
        <dbReference type="ARBA" id="ARBA00022490"/>
    </source>
</evidence>
<dbReference type="SUPFAM" id="SSF50978">
    <property type="entry name" value="WD40 repeat-like"/>
    <property type="match status" value="1"/>
</dbReference>
<dbReference type="GO" id="GO:0003341">
    <property type="term" value="P:cilium movement"/>
    <property type="evidence" value="ECO:0007669"/>
    <property type="project" value="TreeGrafter"/>
</dbReference>
<keyword evidence="6" id="KW-0969">Cilium</keyword>
<dbReference type="PROSITE" id="PS50082">
    <property type="entry name" value="WD_REPEATS_2"/>
    <property type="match status" value="1"/>
</dbReference>
<dbReference type="RefSeq" id="XP_017029654.1">
    <property type="nucleotide sequence ID" value="XM_017174165.1"/>
</dbReference>
<comment type="subcellular location">
    <subcellularLocation>
        <location evidence="1">Cytoplasm</location>
        <location evidence="1">Cytoskeleton</location>
        <location evidence="1">Flagellum axoneme</location>
    </subcellularLocation>
    <subcellularLocation>
        <location evidence="9">Dynein axonemal particle</location>
    </subcellularLocation>
</comment>
<dbReference type="GO" id="GO:0045503">
    <property type="term" value="F:dynein light chain binding"/>
    <property type="evidence" value="ECO:0007669"/>
    <property type="project" value="TreeGrafter"/>
</dbReference>
<keyword evidence="7" id="KW-0206">Cytoskeleton</keyword>
<feature type="repeat" description="WD" evidence="12">
    <location>
        <begin position="571"/>
        <end position="612"/>
    </location>
</feature>
<evidence type="ECO:0000313" key="15">
    <source>
        <dbReference type="RefSeq" id="XP_017029654.1"/>
    </source>
</evidence>
<proteinExistence type="predicted"/>
<dbReference type="GO" id="GO:0120293">
    <property type="term" value="C:dynein axonemal particle"/>
    <property type="evidence" value="ECO:0007669"/>
    <property type="project" value="UniProtKB-SubCell"/>
</dbReference>
<sequence>MSRPLRKDYRTADFEKLSQLIRDHPLMRAPGAEQQQQLQKLRTPEYRTKCVMRASLDDIALGINLYKLQLDKPHSPMPEETEFQDLAPSAPSALSGRSVRSARSAASTARPPAAPFIKVLLRKTPIVVLFERRSMTALADTEEGRLVLEDNRKYDELLSGIDKTRRTVDADTQTMTALMKSRLVNTERLTTAQMGSYVSNFEMYDTYADLQKSTTSVEVQGERKMEITTYHVGGVDQFVGINRLPGFRLALMLTMRILASNVFEPQQRRYRNMAPPDPLAEDVKFKYRLGLLWRLSPPSANPGVHQAVSDMSFCPSNGDIMAVAYGVYSHGKVSRLPRSGWVYVWNIKNPVNPERCYNYQVPVVTVEFSPTQPQLLAIGLHNGSVEVRDISGQDLPPLAISQRSTSPHFEPVTAIKWIFFEGDVGAKDPHITPFLATSQAGAVTKYRLINSPRLLGFEQQRLQRAEGELEGIPIDRAPPAASLLANRHPQCLELVLDPVQADIYYVLTDEGTMYKCSTNYPLQHLELRQVHDGPAACMEFSPWSPRLYLTCGSDWCIRIWLAGILLPIVTLQHHLSPVHCARWSRTHSTILVSLSRSTVDIWDLRNSTMKPVSSTTIDANIFYTTFKFSHCGRSLAVGNEAGNLLMLSFEDMPFSPHFQYKQLKRAIFKALSMQPDLRQQVKSVGYFGYPKGKKQTRA</sequence>
<evidence type="ECO:0000256" key="1">
    <source>
        <dbReference type="ARBA" id="ARBA00004611"/>
    </source>
</evidence>
<dbReference type="GeneID" id="108079750"/>
<evidence type="ECO:0000256" key="4">
    <source>
        <dbReference type="ARBA" id="ARBA00022737"/>
    </source>
</evidence>
<dbReference type="OrthoDB" id="10259804at2759"/>
<dbReference type="AlphaFoldDB" id="A0A6P4J2Q4"/>
<evidence type="ECO:0000256" key="13">
    <source>
        <dbReference type="SAM" id="MobiDB-lite"/>
    </source>
</evidence>
<evidence type="ECO:0000256" key="12">
    <source>
        <dbReference type="PROSITE-ProRule" id="PRU00221"/>
    </source>
</evidence>
<dbReference type="InterPro" id="IPR015943">
    <property type="entry name" value="WD40/YVTN_repeat-like_dom_sf"/>
</dbReference>
<keyword evidence="14" id="KW-1185">Reference proteome</keyword>